<feature type="region of interest" description="Disordered" evidence="1">
    <location>
        <begin position="1"/>
        <end position="20"/>
    </location>
</feature>
<keyword evidence="2" id="KW-1133">Transmembrane helix</keyword>
<reference evidence="3" key="1">
    <citation type="submission" date="2022-05" db="EMBL/GenBank/DDBJ databases">
        <title>Corynebacterium sp. TA-R-1 sp. nov., isolated from human feces.</title>
        <authorList>
            <person name="Shamsuzzaman M."/>
            <person name="Dahal R.H."/>
        </authorList>
    </citation>
    <scope>NUCLEOTIDE SEQUENCE</scope>
    <source>
        <strain evidence="3">TA-R-1</strain>
    </source>
</reference>
<dbReference type="EMBL" id="JAMFTQ010000006">
    <property type="protein sequence ID" value="MCP1387800.1"/>
    <property type="molecule type" value="Genomic_DNA"/>
</dbReference>
<keyword evidence="4" id="KW-1185">Reference proteome</keyword>
<protein>
    <recommendedName>
        <fullName evidence="5">Anti-sigma-D factor RsdA sigma factor binding region domain-containing protein</fullName>
    </recommendedName>
</protein>
<dbReference type="Proteomes" id="UP001204000">
    <property type="component" value="Unassembled WGS sequence"/>
</dbReference>
<organism evidence="3 4">
    <name type="scientific">Corynebacterium stercoris</name>
    <dbReference type="NCBI Taxonomy" id="2943490"/>
    <lineage>
        <taxon>Bacteria</taxon>
        <taxon>Bacillati</taxon>
        <taxon>Actinomycetota</taxon>
        <taxon>Actinomycetes</taxon>
        <taxon>Mycobacteriales</taxon>
        <taxon>Corynebacteriaceae</taxon>
        <taxon>Corynebacterium</taxon>
    </lineage>
</organism>
<dbReference type="RefSeq" id="WP_253577661.1">
    <property type="nucleotide sequence ID" value="NZ_JAMFTQ010000006.1"/>
</dbReference>
<sequence>MTRRAEKHYGDDATTQFPPVTRDDAFLDALSRGEDPSGGADPLAALLLGLKHEVDRPMPAAPEIIVAAPAAEEVPAEQTVVSLDEARERRRGMNPWVSGLIGAAAATVVVAGSGAALYNATPSSPMWGLATSVFGDRTAAVELASTLEELEVASQEGDQDSIAALLHQARALVDSMKPTVTQSGEAHSTAVDTPPRTVTVTVTVTSLPDGTVQPPAQQPQEPAQPAPNQEPAQPSHAPQPSQAQPSRPAQQPSTTRNEPSQPANPASPAQPSQQSPAPQPSQPVAPAVQPTVVEQPAPAPAPAPVGDPTPRVVSEEQSSS</sequence>
<feature type="compositionally biased region" description="Low complexity" evidence="1">
    <location>
        <begin position="213"/>
        <end position="276"/>
    </location>
</feature>
<evidence type="ECO:0000256" key="2">
    <source>
        <dbReference type="SAM" id="Phobius"/>
    </source>
</evidence>
<feature type="compositionally biased region" description="Pro residues" evidence="1">
    <location>
        <begin position="297"/>
        <end position="307"/>
    </location>
</feature>
<name>A0ABT1G288_9CORY</name>
<feature type="region of interest" description="Disordered" evidence="1">
    <location>
        <begin position="177"/>
        <end position="320"/>
    </location>
</feature>
<keyword evidence="2" id="KW-0472">Membrane</keyword>
<comment type="caution">
    <text evidence="3">The sequence shown here is derived from an EMBL/GenBank/DDBJ whole genome shotgun (WGS) entry which is preliminary data.</text>
</comment>
<evidence type="ECO:0000313" key="3">
    <source>
        <dbReference type="EMBL" id="MCP1387800.1"/>
    </source>
</evidence>
<keyword evidence="2" id="KW-0812">Transmembrane</keyword>
<accession>A0ABT1G288</accession>
<proteinExistence type="predicted"/>
<evidence type="ECO:0000313" key="4">
    <source>
        <dbReference type="Proteomes" id="UP001204000"/>
    </source>
</evidence>
<feature type="transmembrane region" description="Helical" evidence="2">
    <location>
        <begin position="96"/>
        <end position="118"/>
    </location>
</feature>
<evidence type="ECO:0000256" key="1">
    <source>
        <dbReference type="SAM" id="MobiDB-lite"/>
    </source>
</evidence>
<gene>
    <name evidence="3" type="ORF">M5J20_06295</name>
</gene>
<evidence type="ECO:0008006" key="5">
    <source>
        <dbReference type="Google" id="ProtNLM"/>
    </source>
</evidence>
<feature type="compositionally biased region" description="Low complexity" evidence="1">
    <location>
        <begin position="284"/>
        <end position="296"/>
    </location>
</feature>